<dbReference type="EMBL" id="GL434781">
    <property type="protein sequence ID" value="EFN74544.1"/>
    <property type="molecule type" value="Genomic_DNA"/>
</dbReference>
<accession>E1ZWA4</accession>
<sequence length="35" mass="3828">MSDRESLDDQPQKYGNPGGMDTGGADFDPGEYFTE</sequence>
<feature type="region of interest" description="Disordered" evidence="1">
    <location>
        <begin position="1"/>
        <end position="35"/>
    </location>
</feature>
<name>E1ZWA4_CAMFO</name>
<dbReference type="Proteomes" id="UP000000311">
    <property type="component" value="Unassembled WGS sequence"/>
</dbReference>
<proteinExistence type="predicted"/>
<evidence type="ECO:0000313" key="3">
    <source>
        <dbReference type="Proteomes" id="UP000000311"/>
    </source>
</evidence>
<keyword evidence="3" id="KW-1185">Reference proteome</keyword>
<feature type="compositionally biased region" description="Basic and acidic residues" evidence="1">
    <location>
        <begin position="1"/>
        <end position="11"/>
    </location>
</feature>
<reference evidence="2 3" key="1">
    <citation type="journal article" date="2010" name="Science">
        <title>Genomic comparison of the ants Camponotus floridanus and Harpegnathos saltator.</title>
        <authorList>
            <person name="Bonasio R."/>
            <person name="Zhang G."/>
            <person name="Ye C."/>
            <person name="Mutti N.S."/>
            <person name="Fang X."/>
            <person name="Qin N."/>
            <person name="Donahue G."/>
            <person name="Yang P."/>
            <person name="Li Q."/>
            <person name="Li C."/>
            <person name="Zhang P."/>
            <person name="Huang Z."/>
            <person name="Berger S.L."/>
            <person name="Reinberg D."/>
            <person name="Wang J."/>
            <person name="Liebig J."/>
        </authorList>
    </citation>
    <scope>NUCLEOTIDE SEQUENCE [LARGE SCALE GENOMIC DNA]</scope>
    <source>
        <strain evidence="3">C129</strain>
    </source>
</reference>
<dbReference type="InParanoid" id="E1ZWA4"/>
<evidence type="ECO:0000313" key="2">
    <source>
        <dbReference type="EMBL" id="EFN74544.1"/>
    </source>
</evidence>
<protein>
    <submittedName>
        <fullName evidence="2">Uncharacterized protein</fullName>
    </submittedName>
</protein>
<dbReference type="AlphaFoldDB" id="E1ZWA4"/>
<organism evidence="3">
    <name type="scientific">Camponotus floridanus</name>
    <name type="common">Florida carpenter ant</name>
    <dbReference type="NCBI Taxonomy" id="104421"/>
    <lineage>
        <taxon>Eukaryota</taxon>
        <taxon>Metazoa</taxon>
        <taxon>Ecdysozoa</taxon>
        <taxon>Arthropoda</taxon>
        <taxon>Hexapoda</taxon>
        <taxon>Insecta</taxon>
        <taxon>Pterygota</taxon>
        <taxon>Neoptera</taxon>
        <taxon>Endopterygota</taxon>
        <taxon>Hymenoptera</taxon>
        <taxon>Apocrita</taxon>
        <taxon>Aculeata</taxon>
        <taxon>Formicoidea</taxon>
        <taxon>Formicidae</taxon>
        <taxon>Formicinae</taxon>
        <taxon>Camponotus</taxon>
    </lineage>
</organism>
<evidence type="ECO:0000256" key="1">
    <source>
        <dbReference type="SAM" id="MobiDB-lite"/>
    </source>
</evidence>
<gene>
    <name evidence="2" type="ORF">EAG_00884</name>
</gene>